<sequence>MPEPAARDRQDRTTATGLTGAAAVCVVLAAGSGHRWPVLVAAGALFGAVMVYRRVMRGAYAYWVAWAVSPVLSLLLLWAQPSDLREAAALLALPWAGLSAVVALVLFVLWRSRRGGHLDWVVWHPDLGLLRREQTKRAALDWARWHYREPCLIDRLDRAPELARQTPLYPHADRPLKRVDRPDSAR</sequence>
<gene>
    <name evidence="2" type="ORF">RND61_26725</name>
</gene>
<protein>
    <recommendedName>
        <fullName evidence="4">Integral membrane protein</fullName>
    </recommendedName>
</protein>
<feature type="transmembrane region" description="Helical" evidence="1">
    <location>
        <begin position="59"/>
        <end position="79"/>
    </location>
</feature>
<keyword evidence="3" id="KW-1185">Reference proteome</keyword>
<accession>A0ABU3QSA5</accession>
<evidence type="ECO:0000256" key="1">
    <source>
        <dbReference type="SAM" id="Phobius"/>
    </source>
</evidence>
<evidence type="ECO:0000313" key="3">
    <source>
        <dbReference type="Proteomes" id="UP001250181"/>
    </source>
</evidence>
<keyword evidence="1" id="KW-0812">Transmembrane</keyword>
<dbReference type="EMBL" id="JAWCTQ010000044">
    <property type="protein sequence ID" value="MDT9685632.1"/>
    <property type="molecule type" value="Genomic_DNA"/>
</dbReference>
<evidence type="ECO:0000313" key="2">
    <source>
        <dbReference type="EMBL" id="MDT9685632.1"/>
    </source>
</evidence>
<keyword evidence="1" id="KW-0472">Membrane</keyword>
<feature type="transmembrane region" description="Helical" evidence="1">
    <location>
        <begin position="91"/>
        <end position="110"/>
    </location>
</feature>
<comment type="caution">
    <text evidence="2">The sequence shown here is derived from an EMBL/GenBank/DDBJ whole genome shotgun (WGS) entry which is preliminary data.</text>
</comment>
<feature type="transmembrane region" description="Helical" evidence="1">
    <location>
        <begin position="36"/>
        <end position="52"/>
    </location>
</feature>
<organism evidence="2 3">
    <name type="scientific">Streptomyces tamarix</name>
    <dbReference type="NCBI Taxonomy" id="3078565"/>
    <lineage>
        <taxon>Bacteria</taxon>
        <taxon>Bacillati</taxon>
        <taxon>Actinomycetota</taxon>
        <taxon>Actinomycetes</taxon>
        <taxon>Kitasatosporales</taxon>
        <taxon>Streptomycetaceae</taxon>
        <taxon>Streptomyces</taxon>
    </lineage>
</organism>
<dbReference type="RefSeq" id="WP_315880675.1">
    <property type="nucleotide sequence ID" value="NZ_JAWCTQ010000044.1"/>
</dbReference>
<name>A0ABU3QSA5_9ACTN</name>
<feature type="transmembrane region" description="Helical" evidence="1">
    <location>
        <begin position="12"/>
        <end position="30"/>
    </location>
</feature>
<evidence type="ECO:0008006" key="4">
    <source>
        <dbReference type="Google" id="ProtNLM"/>
    </source>
</evidence>
<dbReference type="Proteomes" id="UP001250181">
    <property type="component" value="Unassembled WGS sequence"/>
</dbReference>
<proteinExistence type="predicted"/>
<reference evidence="2 3" key="1">
    <citation type="submission" date="2023-09" db="EMBL/GenBank/DDBJ databases">
        <title>Streptomyces sp. nov.: A antagonism against Alternaria gaisen Producing Streptochlin, Isolated from Tamarix root soil.</title>
        <authorList>
            <person name="Chen Y."/>
        </authorList>
    </citation>
    <scope>NUCLEOTIDE SEQUENCE [LARGE SCALE GENOMIC DNA]</scope>
    <source>
        <strain evidence="2 3">TRM76323</strain>
    </source>
</reference>
<keyword evidence="1" id="KW-1133">Transmembrane helix</keyword>